<protein>
    <submittedName>
        <fullName evidence="1">Uncharacterized protein</fullName>
    </submittedName>
</protein>
<name>A0A1I1SFW9_9BACT</name>
<dbReference type="RefSeq" id="WP_093827341.1">
    <property type="nucleotide sequence ID" value="NZ_FOLQ01000005.1"/>
</dbReference>
<sequence>MPRKPIKRDDEAPLEGLRTVLKTQAITLSPGINQITNSPPADPHLEYYFIPKQYMKQYQAYNRPGKPLKNLKLVNYDKPAISLSFFYKHKYSIERQVIHADVVQHIKNYRDELLNRSLMEQLSVGQLKELKQTDELLRRVREEPHAYQACFSNYHHKYYYWYCTYRYFDDLASLKTTTSSEHLLKHTERVGHEVHERLNIIFIDPEYISESVPHDHKIIDRELKSFPIHLRQGITTLYLREV</sequence>
<organism evidence="1 2">
    <name type="scientific">Spirosoma endophyticum</name>
    <dbReference type="NCBI Taxonomy" id="662367"/>
    <lineage>
        <taxon>Bacteria</taxon>
        <taxon>Pseudomonadati</taxon>
        <taxon>Bacteroidota</taxon>
        <taxon>Cytophagia</taxon>
        <taxon>Cytophagales</taxon>
        <taxon>Cytophagaceae</taxon>
        <taxon>Spirosoma</taxon>
    </lineage>
</organism>
<keyword evidence="2" id="KW-1185">Reference proteome</keyword>
<dbReference type="EMBL" id="FOLQ01000005">
    <property type="protein sequence ID" value="SFD43538.1"/>
    <property type="molecule type" value="Genomic_DNA"/>
</dbReference>
<proteinExistence type="predicted"/>
<evidence type="ECO:0000313" key="1">
    <source>
        <dbReference type="EMBL" id="SFD43538.1"/>
    </source>
</evidence>
<accession>A0A1I1SFW9</accession>
<evidence type="ECO:0000313" key="2">
    <source>
        <dbReference type="Proteomes" id="UP000198598"/>
    </source>
</evidence>
<gene>
    <name evidence="1" type="ORF">SAMN05216167_10533</name>
</gene>
<dbReference type="AlphaFoldDB" id="A0A1I1SFW9"/>
<reference evidence="1 2" key="1">
    <citation type="submission" date="2016-10" db="EMBL/GenBank/DDBJ databases">
        <authorList>
            <person name="de Groot N.N."/>
        </authorList>
    </citation>
    <scope>NUCLEOTIDE SEQUENCE [LARGE SCALE GENOMIC DNA]</scope>
    <source>
        <strain evidence="1 2">DSM 26130</strain>
    </source>
</reference>
<dbReference type="OrthoDB" id="935128at2"/>
<dbReference type="Proteomes" id="UP000198598">
    <property type="component" value="Unassembled WGS sequence"/>
</dbReference>